<dbReference type="InterPro" id="IPR009875">
    <property type="entry name" value="PilZ_domain"/>
</dbReference>
<name>A0A7C9RG76_9BRAD</name>
<evidence type="ECO:0000313" key="2">
    <source>
        <dbReference type="EMBL" id="NGX96041.1"/>
    </source>
</evidence>
<evidence type="ECO:0000313" key="3">
    <source>
        <dbReference type="Proteomes" id="UP000480266"/>
    </source>
</evidence>
<sequence length="81" mass="9146">MKKIRATVRRKIHKAGSIIVGNRRPVTCTVHNLSATGAALSIRQSSILPDAFVLVLEMEHRRRPCDVVWRRGNRIGVTFAR</sequence>
<proteinExistence type="predicted"/>
<accession>A0A7C9RG76</accession>
<protein>
    <submittedName>
        <fullName evidence="2">PilZ domain-containing protein</fullName>
    </submittedName>
</protein>
<dbReference type="AlphaFoldDB" id="A0A7C9RG76"/>
<comment type="caution">
    <text evidence="2">The sequence shown here is derived from an EMBL/GenBank/DDBJ whole genome shotgun (WGS) entry which is preliminary data.</text>
</comment>
<reference evidence="2" key="1">
    <citation type="submission" date="2020-02" db="EMBL/GenBank/DDBJ databases">
        <title>Draft genome sequence of Candidatus Afipia apatlaquensis IBT-C3, a potential strain for decolorization of textile dyes.</title>
        <authorList>
            <person name="Sanchez-Reyes A."/>
            <person name="Breton-Deval L."/>
            <person name="Mangelson H."/>
            <person name="Sanchez-Flores A."/>
        </authorList>
    </citation>
    <scope>NUCLEOTIDE SEQUENCE [LARGE SCALE GENOMIC DNA]</scope>
    <source>
        <strain evidence="2">IBT-C3</strain>
    </source>
</reference>
<dbReference type="GO" id="GO:0035438">
    <property type="term" value="F:cyclic-di-GMP binding"/>
    <property type="evidence" value="ECO:0007669"/>
    <property type="project" value="InterPro"/>
</dbReference>
<gene>
    <name evidence="2" type="ORF">G4V63_12680</name>
</gene>
<organism evidence="2 3">
    <name type="scientific">Candidatus Afipia apatlaquensis</name>
    <dbReference type="NCBI Taxonomy" id="2712852"/>
    <lineage>
        <taxon>Bacteria</taxon>
        <taxon>Pseudomonadati</taxon>
        <taxon>Pseudomonadota</taxon>
        <taxon>Alphaproteobacteria</taxon>
        <taxon>Hyphomicrobiales</taxon>
        <taxon>Nitrobacteraceae</taxon>
        <taxon>Afipia</taxon>
    </lineage>
</organism>
<feature type="domain" description="PilZ" evidence="1">
    <location>
        <begin position="7"/>
        <end position="79"/>
    </location>
</feature>
<dbReference type="EMBL" id="JAAMRR010000664">
    <property type="protein sequence ID" value="NGX96041.1"/>
    <property type="molecule type" value="Genomic_DNA"/>
</dbReference>
<evidence type="ECO:0000259" key="1">
    <source>
        <dbReference type="Pfam" id="PF07238"/>
    </source>
</evidence>
<keyword evidence="3" id="KW-1185">Reference proteome</keyword>
<dbReference type="SUPFAM" id="SSF141371">
    <property type="entry name" value="PilZ domain-like"/>
    <property type="match status" value="1"/>
</dbReference>
<dbReference type="Pfam" id="PF07238">
    <property type="entry name" value="PilZ"/>
    <property type="match status" value="1"/>
</dbReference>
<dbReference type="Proteomes" id="UP000480266">
    <property type="component" value="Unassembled WGS sequence"/>
</dbReference>